<dbReference type="Gene3D" id="3.50.90.10">
    <property type="entry name" value="YerB-like"/>
    <property type="match status" value="1"/>
</dbReference>
<proteinExistence type="predicted"/>
<keyword evidence="5" id="KW-1185">Reference proteome</keyword>
<dbReference type="OrthoDB" id="9779102at2"/>
<dbReference type="AlphaFoldDB" id="A0A1M5TFA3"/>
<dbReference type="InterPro" id="IPR035328">
    <property type="entry name" value="DUF3048_C"/>
</dbReference>
<protein>
    <recommendedName>
        <fullName evidence="6">DUF3048 domain-containing protein</fullName>
    </recommendedName>
</protein>
<accession>A0A1M5TFA3</accession>
<feature type="domain" description="DUF3048" evidence="3">
    <location>
        <begin position="248"/>
        <end position="361"/>
    </location>
</feature>
<reference evidence="4 5" key="1">
    <citation type="submission" date="2016-11" db="EMBL/GenBank/DDBJ databases">
        <authorList>
            <person name="Jaros S."/>
            <person name="Januszkiewicz K."/>
            <person name="Wedrychowicz H."/>
        </authorList>
    </citation>
    <scope>NUCLEOTIDE SEQUENCE [LARGE SCALE GENOMIC DNA]</scope>
    <source>
        <strain evidence="4 5">DSM 10068</strain>
    </source>
</reference>
<name>A0A1M5TFA3_9FIRM</name>
<evidence type="ECO:0000313" key="5">
    <source>
        <dbReference type="Proteomes" id="UP000183995"/>
    </source>
</evidence>
<gene>
    <name evidence="4" type="ORF">SAMN02745823_00073</name>
</gene>
<feature type="domain" description="DUF3048" evidence="2">
    <location>
        <begin position="73"/>
        <end position="204"/>
    </location>
</feature>
<dbReference type="InterPro" id="IPR023158">
    <property type="entry name" value="YerB-like_sf"/>
</dbReference>
<dbReference type="EMBL" id="FQXV01000001">
    <property type="protein sequence ID" value="SHH49495.1"/>
    <property type="molecule type" value="Genomic_DNA"/>
</dbReference>
<feature type="region of interest" description="Disordered" evidence="1">
    <location>
        <begin position="42"/>
        <end position="69"/>
    </location>
</feature>
<sequence>MKAFWIALSAVLVVAVALVAIIIANRGGDKYLAGDPAQSASPSTSVSVSPSGTPASASPSASPTPYSGPVDPLTGLPADASVISNRPYAIMINNLSTAQPQLGISKADIIYEILVEGGITRMMAIFQDVSQAGEIGSIRSARPYFVDIANGYDAVYIHAGGSPDAYTELKLIGITHLDGVNGGKTDIFYRDKSRLKMGYEHSLVSTSALIQKFLPTYGVRLVHNDGFKSSMTFSDKAAPAGGLAAESVTVHFSSSKTTVFTYSDADKLYYITQYKKDYIDGNDKTKVGVTNVLVLKTRIKVISGDDKGRIDVDTVGSGTGIFICGGKYEEIKWSRKNNSSQFVFTREDGKPLVFGTGKTYVCVADKGNAVDFK</sequence>
<dbReference type="Pfam" id="PF17479">
    <property type="entry name" value="DUF3048_C"/>
    <property type="match status" value="1"/>
</dbReference>
<organism evidence="4 5">
    <name type="scientific">Sporobacter termitidis DSM 10068</name>
    <dbReference type="NCBI Taxonomy" id="1123282"/>
    <lineage>
        <taxon>Bacteria</taxon>
        <taxon>Bacillati</taxon>
        <taxon>Bacillota</taxon>
        <taxon>Clostridia</taxon>
        <taxon>Eubacteriales</taxon>
        <taxon>Oscillospiraceae</taxon>
        <taxon>Sporobacter</taxon>
    </lineage>
</organism>
<dbReference type="InterPro" id="IPR021416">
    <property type="entry name" value="DUF3048_N"/>
</dbReference>
<dbReference type="Pfam" id="PF11258">
    <property type="entry name" value="DUF3048"/>
    <property type="match status" value="1"/>
</dbReference>
<evidence type="ECO:0000259" key="3">
    <source>
        <dbReference type="Pfam" id="PF17479"/>
    </source>
</evidence>
<dbReference type="Proteomes" id="UP000183995">
    <property type="component" value="Unassembled WGS sequence"/>
</dbReference>
<evidence type="ECO:0000256" key="1">
    <source>
        <dbReference type="SAM" id="MobiDB-lite"/>
    </source>
</evidence>
<dbReference type="STRING" id="1123282.SAMN02745823_00073"/>
<dbReference type="RefSeq" id="WP_073075670.1">
    <property type="nucleotide sequence ID" value="NZ_FQXV01000001.1"/>
</dbReference>
<evidence type="ECO:0000259" key="2">
    <source>
        <dbReference type="Pfam" id="PF11258"/>
    </source>
</evidence>
<evidence type="ECO:0008006" key="6">
    <source>
        <dbReference type="Google" id="ProtNLM"/>
    </source>
</evidence>
<dbReference type="SUPFAM" id="SSF159774">
    <property type="entry name" value="YerB-like"/>
    <property type="match status" value="1"/>
</dbReference>
<evidence type="ECO:0000313" key="4">
    <source>
        <dbReference type="EMBL" id="SHH49495.1"/>
    </source>
</evidence>